<comment type="similarity">
    <text evidence="2">Belongs to the TlyA family.</text>
</comment>
<dbReference type="Gene3D" id="3.40.50.150">
    <property type="entry name" value="Vaccinia Virus protein VP39"/>
    <property type="match status" value="1"/>
</dbReference>
<dbReference type="Pfam" id="PF01479">
    <property type="entry name" value="S4"/>
    <property type="match status" value="1"/>
</dbReference>
<dbReference type="GO" id="GO:0003723">
    <property type="term" value="F:RNA binding"/>
    <property type="evidence" value="ECO:0007669"/>
    <property type="project" value="UniProtKB-KW"/>
</dbReference>
<proteinExistence type="inferred from homology"/>
<keyword evidence="1 3" id="KW-0694">RNA-binding</keyword>
<dbReference type="SMART" id="SM00363">
    <property type="entry name" value="S4"/>
    <property type="match status" value="1"/>
</dbReference>
<dbReference type="CDD" id="cd02440">
    <property type="entry name" value="AdoMet_MTases"/>
    <property type="match status" value="1"/>
</dbReference>
<gene>
    <name evidence="5" type="ORF">CLV39_1628</name>
</gene>
<accession>A0A3M0B7Y9</accession>
<dbReference type="InterPro" id="IPR036986">
    <property type="entry name" value="S4_RNA-bd_sf"/>
</dbReference>
<evidence type="ECO:0000256" key="3">
    <source>
        <dbReference type="PROSITE-ProRule" id="PRU00182"/>
    </source>
</evidence>
<name>A0A3M0B7Y9_9AQUI</name>
<dbReference type="CDD" id="cd00165">
    <property type="entry name" value="S4"/>
    <property type="match status" value="1"/>
</dbReference>
<dbReference type="SUPFAM" id="SSF55174">
    <property type="entry name" value="Alpha-L RNA-binding motif"/>
    <property type="match status" value="1"/>
</dbReference>
<sequence length="269" mass="30639">MKERLDKFLQKNKLTESREKALELIKAGFVEVNGKIIKKPSFKVSNEDKILLKKKFPYVSRAGLKLERAINSFNLDVKDKVCLDIGASTGGFTDCLLKHGAKKVYAVDVGKDQLHKSLKENPMVISYEKLDARNITDKHIPEKVDILVSDVSFISILKIIPHIKKFLKEDFEGVILIKPQFELSPKEVKNGIVKDKNLHIKAIENIISSLNKEGIVVKDLEYSYPFGTDGNIEFLAFISYQNNSINQEKIYEIVEKAHKKYKEEKNGST</sequence>
<dbReference type="InterPro" id="IPR047048">
    <property type="entry name" value="TlyA"/>
</dbReference>
<evidence type="ECO:0000313" key="5">
    <source>
        <dbReference type="EMBL" id="RMA92574.1"/>
    </source>
</evidence>
<protein>
    <submittedName>
        <fullName evidence="5">23S rRNA (Cytidine1920-2'-O)/16S rRNA (Cytidine1409-2'-O)-methyltransferase</fullName>
    </submittedName>
</protein>
<dbReference type="InterPro" id="IPR029063">
    <property type="entry name" value="SAM-dependent_MTases_sf"/>
</dbReference>
<evidence type="ECO:0000256" key="1">
    <source>
        <dbReference type="ARBA" id="ARBA00022884"/>
    </source>
</evidence>
<keyword evidence="5" id="KW-0808">Transferase</keyword>
<dbReference type="GO" id="GO:0032259">
    <property type="term" value="P:methylation"/>
    <property type="evidence" value="ECO:0007669"/>
    <property type="project" value="UniProtKB-KW"/>
</dbReference>
<evidence type="ECO:0000313" key="6">
    <source>
        <dbReference type="Proteomes" id="UP000280842"/>
    </source>
</evidence>
<dbReference type="InterPro" id="IPR004538">
    <property type="entry name" value="Hemolysin_A/TlyA"/>
</dbReference>
<dbReference type="PIRSF" id="PIRSF005578">
    <property type="entry name" value="TlyA"/>
    <property type="match status" value="1"/>
</dbReference>
<keyword evidence="5" id="KW-0489">Methyltransferase</keyword>
<dbReference type="EMBL" id="REFO01000016">
    <property type="protein sequence ID" value="RMA92574.1"/>
    <property type="molecule type" value="Genomic_DNA"/>
</dbReference>
<dbReference type="NCBIfam" id="TIGR00478">
    <property type="entry name" value="tly"/>
    <property type="match status" value="1"/>
</dbReference>
<dbReference type="Pfam" id="PF01728">
    <property type="entry name" value="FtsJ"/>
    <property type="match status" value="1"/>
</dbReference>
<feature type="domain" description="RNA-binding S4" evidence="4">
    <location>
        <begin position="3"/>
        <end position="67"/>
    </location>
</feature>
<dbReference type="PANTHER" id="PTHR32319">
    <property type="entry name" value="BACTERIAL HEMOLYSIN-LIKE PROTEIN"/>
    <property type="match status" value="1"/>
</dbReference>
<dbReference type="GO" id="GO:0008168">
    <property type="term" value="F:methyltransferase activity"/>
    <property type="evidence" value="ECO:0007669"/>
    <property type="project" value="UniProtKB-KW"/>
</dbReference>
<dbReference type="InterPro" id="IPR002877">
    <property type="entry name" value="RNA_MeTrfase_FtsJ_dom"/>
</dbReference>
<organism evidence="5 6">
    <name type="scientific">Hydrogenothermus marinus</name>
    <dbReference type="NCBI Taxonomy" id="133270"/>
    <lineage>
        <taxon>Bacteria</taxon>
        <taxon>Pseudomonadati</taxon>
        <taxon>Aquificota</taxon>
        <taxon>Aquificia</taxon>
        <taxon>Aquificales</taxon>
        <taxon>Hydrogenothermaceae</taxon>
        <taxon>Hydrogenothermus</taxon>
    </lineage>
</organism>
<dbReference type="RefSeq" id="WP_121923722.1">
    <property type="nucleotide sequence ID" value="NZ_REFO01000016.1"/>
</dbReference>
<keyword evidence="6" id="KW-1185">Reference proteome</keyword>
<dbReference type="Proteomes" id="UP000280842">
    <property type="component" value="Unassembled WGS sequence"/>
</dbReference>
<dbReference type="InterPro" id="IPR002942">
    <property type="entry name" value="S4_RNA-bd"/>
</dbReference>
<dbReference type="AlphaFoldDB" id="A0A3M0B7Y9"/>
<dbReference type="OrthoDB" id="9784736at2"/>
<dbReference type="Gene3D" id="3.10.290.10">
    <property type="entry name" value="RNA-binding S4 domain"/>
    <property type="match status" value="1"/>
</dbReference>
<dbReference type="PROSITE" id="PS50889">
    <property type="entry name" value="S4"/>
    <property type="match status" value="1"/>
</dbReference>
<dbReference type="SUPFAM" id="SSF53335">
    <property type="entry name" value="S-adenosyl-L-methionine-dependent methyltransferases"/>
    <property type="match status" value="1"/>
</dbReference>
<dbReference type="PANTHER" id="PTHR32319:SF0">
    <property type="entry name" value="BACTERIAL HEMOLYSIN-LIKE PROTEIN"/>
    <property type="match status" value="1"/>
</dbReference>
<evidence type="ECO:0000256" key="2">
    <source>
        <dbReference type="ARBA" id="ARBA00029460"/>
    </source>
</evidence>
<reference evidence="5 6" key="1">
    <citation type="submission" date="2018-10" db="EMBL/GenBank/DDBJ databases">
        <title>Genomic Encyclopedia of Archaeal and Bacterial Type Strains, Phase II (KMG-II): from individual species to whole genera.</title>
        <authorList>
            <person name="Goeker M."/>
        </authorList>
    </citation>
    <scope>NUCLEOTIDE SEQUENCE [LARGE SCALE GENOMIC DNA]</scope>
    <source>
        <strain evidence="5 6">VM1</strain>
    </source>
</reference>
<comment type="caution">
    <text evidence="5">The sequence shown here is derived from an EMBL/GenBank/DDBJ whole genome shotgun (WGS) entry which is preliminary data.</text>
</comment>
<evidence type="ECO:0000259" key="4">
    <source>
        <dbReference type="SMART" id="SM00363"/>
    </source>
</evidence>